<dbReference type="InterPro" id="IPR037448">
    <property type="entry name" value="Zig-8"/>
</dbReference>
<dbReference type="FunFam" id="2.60.40.10:FF:000129">
    <property type="entry name" value="CLUMA_CG018772, isoform A"/>
    <property type="match status" value="1"/>
</dbReference>
<feature type="domain" description="Ig-like" evidence="1">
    <location>
        <begin position="178"/>
        <end position="265"/>
    </location>
</feature>
<dbReference type="OrthoDB" id="6377396at2759"/>
<dbReference type="InterPro" id="IPR013106">
    <property type="entry name" value="Ig_V-set"/>
</dbReference>
<organism evidence="3 4">
    <name type="scientific">Ceutorhynchus assimilis</name>
    <name type="common">cabbage seed weevil</name>
    <dbReference type="NCBI Taxonomy" id="467358"/>
    <lineage>
        <taxon>Eukaryota</taxon>
        <taxon>Metazoa</taxon>
        <taxon>Ecdysozoa</taxon>
        <taxon>Arthropoda</taxon>
        <taxon>Hexapoda</taxon>
        <taxon>Insecta</taxon>
        <taxon>Pterygota</taxon>
        <taxon>Neoptera</taxon>
        <taxon>Endopterygota</taxon>
        <taxon>Coleoptera</taxon>
        <taxon>Polyphaga</taxon>
        <taxon>Cucujiformia</taxon>
        <taxon>Curculionidae</taxon>
        <taxon>Ceutorhynchinae</taxon>
        <taxon>Ceutorhynchus</taxon>
    </lineage>
</organism>
<dbReference type="PANTHER" id="PTHR23279:SF6">
    <property type="entry name" value="DEFECTIVE PROBOSCIS EXTENSION RESPONSE 7, ISOFORM F"/>
    <property type="match status" value="1"/>
</dbReference>
<dbReference type="SMART" id="SM00408">
    <property type="entry name" value="IGc2"/>
    <property type="match status" value="2"/>
</dbReference>
<dbReference type="PANTHER" id="PTHR23279">
    <property type="entry name" value="DEFECTIVE PROBOSCIS EXTENSION RESPONSE DPR -RELATED"/>
    <property type="match status" value="1"/>
</dbReference>
<evidence type="ECO:0000259" key="1">
    <source>
        <dbReference type="PROSITE" id="PS50835"/>
    </source>
</evidence>
<keyword evidence="4" id="KW-1185">Reference proteome</keyword>
<gene>
    <name evidence="3" type="ORF">CEUTPL_LOCUS13058</name>
</gene>
<dbReference type="SUPFAM" id="SSF48726">
    <property type="entry name" value="Immunoglobulin"/>
    <property type="match status" value="2"/>
</dbReference>
<dbReference type="FunFam" id="2.60.40.10:FF:000533">
    <property type="entry name" value="Uncharacterized protein, isoform A"/>
    <property type="match status" value="1"/>
</dbReference>
<dbReference type="GO" id="GO:0032589">
    <property type="term" value="C:neuron projection membrane"/>
    <property type="evidence" value="ECO:0007669"/>
    <property type="project" value="TreeGrafter"/>
</dbReference>
<evidence type="ECO:0000313" key="3">
    <source>
        <dbReference type="EMBL" id="CAG9772652.1"/>
    </source>
</evidence>
<dbReference type="SUPFAM" id="SSF100895">
    <property type="entry name" value="Kazal-type serine protease inhibitors"/>
    <property type="match status" value="1"/>
</dbReference>
<feature type="domain" description="Kazal-like" evidence="2">
    <location>
        <begin position="480"/>
        <end position="535"/>
    </location>
</feature>
<protein>
    <submittedName>
        <fullName evidence="3">Uncharacterized protein</fullName>
    </submittedName>
</protein>
<reference evidence="3" key="1">
    <citation type="submission" date="2022-01" db="EMBL/GenBank/DDBJ databases">
        <authorList>
            <person name="King R."/>
        </authorList>
    </citation>
    <scope>NUCLEOTIDE SEQUENCE</scope>
</reference>
<dbReference type="InterPro" id="IPR007110">
    <property type="entry name" value="Ig-like_dom"/>
</dbReference>
<dbReference type="CDD" id="cd00104">
    <property type="entry name" value="KAZAL_FS"/>
    <property type="match status" value="1"/>
</dbReference>
<dbReference type="InterPro" id="IPR036179">
    <property type="entry name" value="Ig-like_dom_sf"/>
</dbReference>
<dbReference type="InterPro" id="IPR002350">
    <property type="entry name" value="Kazal_dom"/>
</dbReference>
<dbReference type="Pfam" id="PF07686">
    <property type="entry name" value="V-set"/>
    <property type="match status" value="1"/>
</dbReference>
<dbReference type="AlphaFoldDB" id="A0A9N9N076"/>
<evidence type="ECO:0000313" key="4">
    <source>
        <dbReference type="Proteomes" id="UP001152799"/>
    </source>
</evidence>
<dbReference type="GO" id="GO:0050808">
    <property type="term" value="P:synapse organization"/>
    <property type="evidence" value="ECO:0007669"/>
    <property type="project" value="TreeGrafter"/>
</dbReference>
<dbReference type="PROSITE" id="PS00282">
    <property type="entry name" value="KAZAL_1"/>
    <property type="match status" value="1"/>
</dbReference>
<dbReference type="InterPro" id="IPR003598">
    <property type="entry name" value="Ig_sub2"/>
</dbReference>
<dbReference type="SMART" id="SM00280">
    <property type="entry name" value="KAZAL"/>
    <property type="match status" value="1"/>
</dbReference>
<dbReference type="Gene3D" id="2.60.40.10">
    <property type="entry name" value="Immunoglobulins"/>
    <property type="match status" value="2"/>
</dbReference>
<dbReference type="Pfam" id="PF00050">
    <property type="entry name" value="Kazal_1"/>
    <property type="match status" value="1"/>
</dbReference>
<proteinExistence type="predicted"/>
<accession>A0A9N9N076</accession>
<sequence>MAYKRFRLKYLLLEEVDYEMRIRRIASGNKNVVEKRTRRMIIAEGDVDGEDFKKETVAELISLEAEKKTQDKPQQVASSTPTHSLPNNVFDITTYPSTSSKSFPIYKLNITFVERISESRGIGKNELIKSAIEPFSEDAIYWYRSTSNFVSSTAQESAESTQGKSKLIDGLPGKPQKPYFDDIGPKNVTAVVGQSALLNCRVKHPGDRTVSWIRKRDLHILTSSIHTYTGDGRFSVRHPEHSDDWDLRIEYVQKRDAGVFECQVNTEPKISLPIMLNVDDAQASIAGPPEIYVKKGSTISLTCTVNVHSTPPSSVLWYHGHAVVDFDSPRGGISLETEKTEAGTTSKLLVTKALLSDTGNYTCMPSNASPASAVVHVLNGAVQVASQASDVLSSAADLLWLYGKCLNSPNVPGWNGFMQLQTFYMDFEITKVVYLPFIQASPTDYDTILIELIEASKRTAVHSHTIASIFQLVLSNNGEPIEQQMCICPLNLQPLCGSDGVTYGNQCQFDCEVTKLRTRGLGESLSIVREGSCQEL</sequence>
<dbReference type="SMART" id="SM00409">
    <property type="entry name" value="IG"/>
    <property type="match status" value="2"/>
</dbReference>
<dbReference type="PROSITE" id="PS50835">
    <property type="entry name" value="IG_LIKE"/>
    <property type="match status" value="2"/>
</dbReference>
<dbReference type="PROSITE" id="PS51465">
    <property type="entry name" value="KAZAL_2"/>
    <property type="match status" value="1"/>
</dbReference>
<dbReference type="Proteomes" id="UP001152799">
    <property type="component" value="Chromosome 8"/>
</dbReference>
<evidence type="ECO:0000259" key="2">
    <source>
        <dbReference type="PROSITE" id="PS51465"/>
    </source>
</evidence>
<name>A0A9N9N076_9CUCU</name>
<dbReference type="InterPro" id="IPR036058">
    <property type="entry name" value="Kazal_dom_sf"/>
</dbReference>
<dbReference type="Pfam" id="PF13927">
    <property type="entry name" value="Ig_3"/>
    <property type="match status" value="1"/>
</dbReference>
<dbReference type="InterPro" id="IPR013783">
    <property type="entry name" value="Ig-like_fold"/>
</dbReference>
<dbReference type="EMBL" id="OU892284">
    <property type="protein sequence ID" value="CAG9772652.1"/>
    <property type="molecule type" value="Genomic_DNA"/>
</dbReference>
<dbReference type="InterPro" id="IPR003599">
    <property type="entry name" value="Ig_sub"/>
</dbReference>
<feature type="domain" description="Ig-like" evidence="1">
    <location>
        <begin position="268"/>
        <end position="379"/>
    </location>
</feature>
<dbReference type="Gene3D" id="3.30.60.30">
    <property type="match status" value="1"/>
</dbReference>